<evidence type="ECO:0000313" key="2">
    <source>
        <dbReference type="Proteomes" id="UP000469385"/>
    </source>
</evidence>
<keyword evidence="2" id="KW-1185">Reference proteome</keyword>
<comment type="caution">
    <text evidence="1">The sequence shown here is derived from an EMBL/GenBank/DDBJ whole genome shotgun (WGS) entry which is preliminary data.</text>
</comment>
<dbReference type="AlphaFoldDB" id="A0A6N8IYU0"/>
<sequence>MAHRFASSHRATPAPVQQRAVRARRRRVACACVLASSLAACGGGGFDPVTLDLGGGIAMTADGDIVVATDRVF</sequence>
<dbReference type="Proteomes" id="UP000469385">
    <property type="component" value="Unassembled WGS sequence"/>
</dbReference>
<dbReference type="EMBL" id="WSEL01000009">
    <property type="protein sequence ID" value="MVQ31997.1"/>
    <property type="molecule type" value="Genomic_DNA"/>
</dbReference>
<dbReference type="RefSeq" id="WP_157399993.1">
    <property type="nucleotide sequence ID" value="NZ_WSEL01000009.1"/>
</dbReference>
<name>A0A6N8IYU0_9BURK</name>
<organism evidence="1 2">
    <name type="scientific">Ramlibacter pinisoli</name>
    <dbReference type="NCBI Taxonomy" id="2682844"/>
    <lineage>
        <taxon>Bacteria</taxon>
        <taxon>Pseudomonadati</taxon>
        <taxon>Pseudomonadota</taxon>
        <taxon>Betaproteobacteria</taxon>
        <taxon>Burkholderiales</taxon>
        <taxon>Comamonadaceae</taxon>
        <taxon>Ramlibacter</taxon>
    </lineage>
</organism>
<proteinExistence type="predicted"/>
<protein>
    <submittedName>
        <fullName evidence="1">Uncharacterized protein</fullName>
    </submittedName>
</protein>
<gene>
    <name evidence="1" type="ORF">GON04_21235</name>
</gene>
<evidence type="ECO:0000313" key="1">
    <source>
        <dbReference type="EMBL" id="MVQ31997.1"/>
    </source>
</evidence>
<accession>A0A6N8IYU0</accession>
<reference evidence="1 2" key="1">
    <citation type="submission" date="2019-12" db="EMBL/GenBank/DDBJ databases">
        <authorList>
            <person name="Huq M.A."/>
        </authorList>
    </citation>
    <scope>NUCLEOTIDE SEQUENCE [LARGE SCALE GENOMIC DNA]</scope>
    <source>
        <strain evidence="1 2">MAH-25</strain>
    </source>
</reference>